<name>A0A9W4GMW6_9ACTN</name>
<dbReference type="RefSeq" id="WP_251483585.1">
    <property type="nucleotide sequence ID" value="NZ_CAJSLV010000001.1"/>
</dbReference>
<protein>
    <submittedName>
        <fullName evidence="3">Transglycosylase SLT domain-containing protein</fullName>
    </submittedName>
</protein>
<proteinExistence type="predicted"/>
<dbReference type="Proteomes" id="UP001152519">
    <property type="component" value="Unassembled WGS sequence"/>
</dbReference>
<dbReference type="SUPFAM" id="SSF53955">
    <property type="entry name" value="Lysozyme-like"/>
    <property type="match status" value="1"/>
</dbReference>
<dbReference type="AlphaFoldDB" id="A0A9W4GMW6"/>
<evidence type="ECO:0000313" key="4">
    <source>
        <dbReference type="Proteomes" id="UP001152519"/>
    </source>
</evidence>
<comment type="caution">
    <text evidence="3">The sequence shown here is derived from an EMBL/GenBank/DDBJ whole genome shotgun (WGS) entry which is preliminary data.</text>
</comment>
<evidence type="ECO:0000256" key="1">
    <source>
        <dbReference type="SAM" id="MobiDB-lite"/>
    </source>
</evidence>
<evidence type="ECO:0000313" key="3">
    <source>
        <dbReference type="EMBL" id="CAG6390640.1"/>
    </source>
</evidence>
<organism evidence="3 4">
    <name type="scientific">Actinacidiphila cocklensis</name>
    <dbReference type="NCBI Taxonomy" id="887465"/>
    <lineage>
        <taxon>Bacteria</taxon>
        <taxon>Bacillati</taxon>
        <taxon>Actinomycetota</taxon>
        <taxon>Actinomycetes</taxon>
        <taxon>Kitasatosporales</taxon>
        <taxon>Streptomycetaceae</taxon>
        <taxon>Actinacidiphila</taxon>
    </lineage>
</organism>
<evidence type="ECO:0000259" key="2">
    <source>
        <dbReference type="Pfam" id="PF01464"/>
    </source>
</evidence>
<gene>
    <name evidence="3" type="ORF">SCOCK_10108</name>
</gene>
<reference evidence="3" key="1">
    <citation type="submission" date="2021-05" db="EMBL/GenBank/DDBJ databases">
        <authorList>
            <person name="Arsene-Ploetze F."/>
        </authorList>
    </citation>
    <scope>NUCLEOTIDE SEQUENCE</scope>
    <source>
        <strain evidence="3">DSM 42138</strain>
    </source>
</reference>
<sequence length="292" mass="30378">MQLPTIPKKLPTFAKFNQMSKRHKISAAGALAAAAVVLTVTGLEATAGAGSATAASAPTGVSASAATHAEKLGVQEGAASQKSAPQPKSDLATQQKTQAKGVLAAQAEKRAADAAAKKQAADVAAKKQAADVAAKKQAATEANERAKAKAAANRATHRAHVAVAKKTTTAPKKAHIAAHKPTAKHYANNLDGWIRQSLDIMHKKGIPGTYEGIHRNITRESSGNPKAINLWDINARNGIPSKGLLQVIDPTFNTYHVAGTSHDIYDPVANITAACNYAADRYGTMDNVNSAY</sequence>
<dbReference type="InterPro" id="IPR023346">
    <property type="entry name" value="Lysozyme-like_dom_sf"/>
</dbReference>
<feature type="region of interest" description="Disordered" evidence="1">
    <location>
        <begin position="74"/>
        <end position="97"/>
    </location>
</feature>
<dbReference type="Pfam" id="PF01464">
    <property type="entry name" value="SLT"/>
    <property type="match status" value="1"/>
</dbReference>
<feature type="domain" description="Transglycosylase SLT" evidence="2">
    <location>
        <begin position="218"/>
        <end position="289"/>
    </location>
</feature>
<dbReference type="EMBL" id="CAJSLV010000001">
    <property type="protein sequence ID" value="CAG6390640.1"/>
    <property type="molecule type" value="Genomic_DNA"/>
</dbReference>
<dbReference type="InterPro" id="IPR008258">
    <property type="entry name" value="Transglycosylase_SLT_dom_1"/>
</dbReference>
<keyword evidence="4" id="KW-1185">Reference proteome</keyword>
<feature type="compositionally biased region" description="Polar residues" evidence="1">
    <location>
        <begin position="78"/>
        <end position="97"/>
    </location>
</feature>
<accession>A0A9W4GMW6</accession>